<gene>
    <name evidence="1" type="ORF">LCGC14_1559650</name>
</gene>
<organism evidence="1">
    <name type="scientific">marine sediment metagenome</name>
    <dbReference type="NCBI Taxonomy" id="412755"/>
    <lineage>
        <taxon>unclassified sequences</taxon>
        <taxon>metagenomes</taxon>
        <taxon>ecological metagenomes</taxon>
    </lineage>
</organism>
<comment type="caution">
    <text evidence="1">The sequence shown here is derived from an EMBL/GenBank/DDBJ whole genome shotgun (WGS) entry which is preliminary data.</text>
</comment>
<dbReference type="AlphaFoldDB" id="A0A0F9LNK8"/>
<name>A0A0F9LNK8_9ZZZZ</name>
<accession>A0A0F9LNK8</accession>
<reference evidence="1" key="1">
    <citation type="journal article" date="2015" name="Nature">
        <title>Complex archaea that bridge the gap between prokaryotes and eukaryotes.</title>
        <authorList>
            <person name="Spang A."/>
            <person name="Saw J.H."/>
            <person name="Jorgensen S.L."/>
            <person name="Zaremba-Niedzwiedzka K."/>
            <person name="Martijn J."/>
            <person name="Lind A.E."/>
            <person name="van Eijk R."/>
            <person name="Schleper C."/>
            <person name="Guy L."/>
            <person name="Ettema T.J."/>
        </authorList>
    </citation>
    <scope>NUCLEOTIDE SEQUENCE</scope>
</reference>
<evidence type="ECO:0000313" key="1">
    <source>
        <dbReference type="EMBL" id="KKM46578.1"/>
    </source>
</evidence>
<sequence>EDQPVIETQPGGLSLEEISLPTDKISNQYRKWLRELGTAATQGEGAFKKALLTDVVESR</sequence>
<protein>
    <submittedName>
        <fullName evidence="1">Uncharacterized protein</fullName>
    </submittedName>
</protein>
<feature type="non-terminal residue" evidence="1">
    <location>
        <position position="1"/>
    </location>
</feature>
<dbReference type="EMBL" id="LAZR01012032">
    <property type="protein sequence ID" value="KKM46578.1"/>
    <property type="molecule type" value="Genomic_DNA"/>
</dbReference>
<proteinExistence type="predicted"/>